<keyword evidence="4" id="KW-1185">Reference proteome</keyword>
<name>A0ABV3Z277_9PROT</name>
<comment type="caution">
    <text evidence="3">The sequence shown here is derived from an EMBL/GenBank/DDBJ whole genome shotgun (WGS) entry which is preliminary data.</text>
</comment>
<proteinExistence type="predicted"/>
<evidence type="ECO:0000256" key="2">
    <source>
        <dbReference type="SAM" id="SignalP"/>
    </source>
</evidence>
<evidence type="ECO:0000256" key="1">
    <source>
        <dbReference type="SAM" id="MobiDB-lite"/>
    </source>
</evidence>
<gene>
    <name evidence="3" type="ORF">ABFZ84_03570</name>
</gene>
<feature type="signal peptide" evidence="2">
    <location>
        <begin position="1"/>
        <end position="16"/>
    </location>
</feature>
<protein>
    <recommendedName>
        <fullName evidence="5">Sel1 repeat family protein</fullName>
    </recommendedName>
</protein>
<evidence type="ECO:0000313" key="3">
    <source>
        <dbReference type="EMBL" id="MEX6632618.1"/>
    </source>
</evidence>
<feature type="chain" id="PRO_5046318731" description="Sel1 repeat family protein" evidence="2">
    <location>
        <begin position="17"/>
        <end position="223"/>
    </location>
</feature>
<dbReference type="Gene3D" id="1.25.40.10">
    <property type="entry name" value="Tetratricopeptide repeat domain"/>
    <property type="match status" value="1"/>
</dbReference>
<feature type="region of interest" description="Disordered" evidence="1">
    <location>
        <begin position="199"/>
        <end position="223"/>
    </location>
</feature>
<reference evidence="3 4" key="1">
    <citation type="submission" date="2024-05" db="EMBL/GenBank/DDBJ databases">
        <title>Three bacterial strains, DH-69, EH-24, and ECK-19 isolated from coastal sediments.</title>
        <authorList>
            <person name="Ye Y.-Q."/>
            <person name="Du Z.-J."/>
        </authorList>
    </citation>
    <scope>NUCLEOTIDE SEQUENCE [LARGE SCALE GENOMIC DNA]</scope>
    <source>
        <strain evidence="3 4">ECK-19</strain>
    </source>
</reference>
<sequence>MFLRSLTIIVLLSAVAACSSSPKGGRQGGGPVGVNQPSALLAKARDTQAQQGCARAIPAYRIVSSYGAGYEVAQFELGACLLEVATENTIEEALFRSEGLLWLRRAAWAGNPRAQGKLAEVLSGLKVFSDERVASDPIEAMMWATIYDRNGSRNVFSLPDIPNPVINHINGQLSPADLALAHERAAEYRKIEMASFVAPEGARGQAGSRGEGQRPQGRRQRRR</sequence>
<dbReference type="InterPro" id="IPR011990">
    <property type="entry name" value="TPR-like_helical_dom_sf"/>
</dbReference>
<dbReference type="PROSITE" id="PS51257">
    <property type="entry name" value="PROKAR_LIPOPROTEIN"/>
    <property type="match status" value="1"/>
</dbReference>
<keyword evidence="2" id="KW-0732">Signal</keyword>
<accession>A0ABV3Z277</accession>
<dbReference type="RefSeq" id="WP_369312540.1">
    <property type="nucleotide sequence ID" value="NZ_JBEHZE010000001.1"/>
</dbReference>
<organism evidence="3 4">
    <name type="scientific">Hyphococcus lacteus</name>
    <dbReference type="NCBI Taxonomy" id="3143536"/>
    <lineage>
        <taxon>Bacteria</taxon>
        <taxon>Pseudomonadati</taxon>
        <taxon>Pseudomonadota</taxon>
        <taxon>Alphaproteobacteria</taxon>
        <taxon>Parvularculales</taxon>
        <taxon>Parvularculaceae</taxon>
        <taxon>Hyphococcus</taxon>
    </lineage>
</organism>
<dbReference type="EMBL" id="JBEHZE010000001">
    <property type="protein sequence ID" value="MEX6632618.1"/>
    <property type="molecule type" value="Genomic_DNA"/>
</dbReference>
<dbReference type="Proteomes" id="UP001560685">
    <property type="component" value="Unassembled WGS sequence"/>
</dbReference>
<evidence type="ECO:0000313" key="4">
    <source>
        <dbReference type="Proteomes" id="UP001560685"/>
    </source>
</evidence>
<evidence type="ECO:0008006" key="5">
    <source>
        <dbReference type="Google" id="ProtNLM"/>
    </source>
</evidence>